<keyword evidence="4" id="KW-1185">Reference proteome</keyword>
<dbReference type="GO" id="GO:0003676">
    <property type="term" value="F:nucleic acid binding"/>
    <property type="evidence" value="ECO:0007669"/>
    <property type="project" value="InterPro"/>
</dbReference>
<dbReference type="Proteomes" id="UP000053268">
    <property type="component" value="Unassembled WGS sequence"/>
</dbReference>
<dbReference type="InterPro" id="IPR036875">
    <property type="entry name" value="Znf_CCHC_sf"/>
</dbReference>
<dbReference type="SMART" id="SM00343">
    <property type="entry name" value="ZnF_C2HC"/>
    <property type="match status" value="2"/>
</dbReference>
<protein>
    <submittedName>
        <fullName evidence="3">Retrovirus-related Gag polyprotein</fullName>
    </submittedName>
</protein>
<organism evidence="3 4">
    <name type="scientific">Papilio xuthus</name>
    <name type="common">Asian swallowtail butterfly</name>
    <dbReference type="NCBI Taxonomy" id="66420"/>
    <lineage>
        <taxon>Eukaryota</taxon>
        <taxon>Metazoa</taxon>
        <taxon>Ecdysozoa</taxon>
        <taxon>Arthropoda</taxon>
        <taxon>Hexapoda</taxon>
        <taxon>Insecta</taxon>
        <taxon>Pterygota</taxon>
        <taxon>Neoptera</taxon>
        <taxon>Endopterygota</taxon>
        <taxon>Lepidoptera</taxon>
        <taxon>Glossata</taxon>
        <taxon>Ditrysia</taxon>
        <taxon>Papilionoidea</taxon>
        <taxon>Papilionidae</taxon>
        <taxon>Papilioninae</taxon>
        <taxon>Papilio</taxon>
    </lineage>
</organism>
<name>A0A0N1PEM7_PAPXU</name>
<dbReference type="InterPro" id="IPR001878">
    <property type="entry name" value="Znf_CCHC"/>
</dbReference>
<proteinExistence type="predicted"/>
<dbReference type="GO" id="GO:0008270">
    <property type="term" value="F:zinc ion binding"/>
    <property type="evidence" value="ECO:0007669"/>
    <property type="project" value="UniProtKB-KW"/>
</dbReference>
<evidence type="ECO:0000313" key="4">
    <source>
        <dbReference type="Proteomes" id="UP000053268"/>
    </source>
</evidence>
<evidence type="ECO:0000259" key="2">
    <source>
        <dbReference type="PROSITE" id="PS50158"/>
    </source>
</evidence>
<sequence length="169" mass="18921">MNTSSDNFQSYAEYARRSLLRLRIVKGLGEELMIQIIIRGITDAQIKAVVSNSNLTVENVVSFLANYTKPKFNVKSDNHKPFIPTIHKNKSRNSGSDQKCFGCGKPGHTEVNCRTPAQQHANTRDSGSRTTCTFCKKVGHKEDVCFTKSKSLTQGTNRRNINLCKELPN</sequence>
<dbReference type="EMBL" id="KQ458985">
    <property type="protein sequence ID" value="KPJ04425.1"/>
    <property type="molecule type" value="Genomic_DNA"/>
</dbReference>
<reference evidence="3 4" key="1">
    <citation type="journal article" date="2015" name="Nat. Commun.">
        <title>Outbred genome sequencing and CRISPR/Cas9 gene editing in butterflies.</title>
        <authorList>
            <person name="Li X."/>
            <person name="Fan D."/>
            <person name="Zhang W."/>
            <person name="Liu G."/>
            <person name="Zhang L."/>
            <person name="Zhao L."/>
            <person name="Fang X."/>
            <person name="Chen L."/>
            <person name="Dong Y."/>
            <person name="Chen Y."/>
            <person name="Ding Y."/>
            <person name="Zhao R."/>
            <person name="Feng M."/>
            <person name="Zhu Y."/>
            <person name="Feng Y."/>
            <person name="Jiang X."/>
            <person name="Zhu D."/>
            <person name="Xiang H."/>
            <person name="Feng X."/>
            <person name="Li S."/>
            <person name="Wang J."/>
            <person name="Zhang G."/>
            <person name="Kronforst M.R."/>
            <person name="Wang W."/>
        </authorList>
    </citation>
    <scope>NUCLEOTIDE SEQUENCE [LARGE SCALE GENOMIC DNA]</scope>
    <source>
        <strain evidence="3">Ya'a_city_454_Px</strain>
        <tissue evidence="3">Whole body</tissue>
    </source>
</reference>
<evidence type="ECO:0000313" key="3">
    <source>
        <dbReference type="EMBL" id="KPJ04425.1"/>
    </source>
</evidence>
<keyword evidence="1" id="KW-0863">Zinc-finger</keyword>
<keyword evidence="1" id="KW-0479">Metal-binding</keyword>
<keyword evidence="1" id="KW-0862">Zinc</keyword>
<accession>A0A0N1PEM7</accession>
<feature type="domain" description="CCHC-type" evidence="2">
    <location>
        <begin position="99"/>
        <end position="114"/>
    </location>
</feature>
<dbReference type="SUPFAM" id="SSF57756">
    <property type="entry name" value="Retrovirus zinc finger-like domains"/>
    <property type="match status" value="1"/>
</dbReference>
<dbReference type="Gene3D" id="4.10.60.10">
    <property type="entry name" value="Zinc finger, CCHC-type"/>
    <property type="match status" value="1"/>
</dbReference>
<dbReference type="PROSITE" id="PS50158">
    <property type="entry name" value="ZF_CCHC"/>
    <property type="match status" value="1"/>
</dbReference>
<gene>
    <name evidence="3" type="ORF">RR46_00321</name>
</gene>
<dbReference type="AlphaFoldDB" id="A0A0N1PEM7"/>
<evidence type="ECO:0000256" key="1">
    <source>
        <dbReference type="PROSITE-ProRule" id="PRU00047"/>
    </source>
</evidence>